<dbReference type="GO" id="GO:0016788">
    <property type="term" value="F:hydrolase activity, acting on ester bonds"/>
    <property type="evidence" value="ECO:0007669"/>
    <property type="project" value="InterPro"/>
</dbReference>
<dbReference type="Proteomes" id="UP001141659">
    <property type="component" value="Unassembled WGS sequence"/>
</dbReference>
<dbReference type="GO" id="GO:0003723">
    <property type="term" value="F:RNA binding"/>
    <property type="evidence" value="ECO:0007669"/>
    <property type="project" value="InterPro"/>
</dbReference>
<sequence>MPREPPDFLSGQEKINWNGESRWRNSSHDRIYTYDQLHGHVEAYTKRGRHIGVLDVRTGERIGMGQKGRKIDV</sequence>
<dbReference type="Pfam" id="PF09000">
    <property type="entry name" value="Cytotoxic"/>
    <property type="match status" value="1"/>
</dbReference>
<reference evidence="2" key="1">
    <citation type="submission" date="2020-07" db="EMBL/GenBank/DDBJ databases">
        <authorList>
            <person name="Pettersson B.M.F."/>
            <person name="Behra P.R.K."/>
            <person name="Ramesh M."/>
            <person name="Das S."/>
            <person name="Dasgupta S."/>
            <person name="Kirsebom L.A."/>
        </authorList>
    </citation>
    <scope>NUCLEOTIDE SEQUENCE</scope>
    <source>
        <strain evidence="2">DSM 44242</strain>
    </source>
</reference>
<proteinExistence type="predicted"/>
<dbReference type="GO" id="GO:0043022">
    <property type="term" value="F:ribosome binding"/>
    <property type="evidence" value="ECO:0007669"/>
    <property type="project" value="InterPro"/>
</dbReference>
<accession>A0AAW5T915</accession>
<dbReference type="InterPro" id="IPR009105">
    <property type="entry name" value="Colicin_E3_ribonuclease"/>
</dbReference>
<dbReference type="InterPro" id="IPR036725">
    <property type="entry name" value="ColE3_ribonuclease_sf"/>
</dbReference>
<name>A0AAW5T915_9MYCO</name>
<evidence type="ECO:0000313" key="2">
    <source>
        <dbReference type="EMBL" id="MCV7390510.1"/>
    </source>
</evidence>
<evidence type="ECO:0000259" key="1">
    <source>
        <dbReference type="Pfam" id="PF09000"/>
    </source>
</evidence>
<organism evidence="2 3">
    <name type="scientific">Mycolicibacterium porcinum</name>
    <dbReference type="NCBI Taxonomy" id="39693"/>
    <lineage>
        <taxon>Bacteria</taxon>
        <taxon>Bacillati</taxon>
        <taxon>Actinomycetota</taxon>
        <taxon>Actinomycetes</taxon>
        <taxon>Mycobacteriales</taxon>
        <taxon>Mycobacteriaceae</taxon>
        <taxon>Mycolicibacterium</taxon>
    </lineage>
</organism>
<comment type="caution">
    <text evidence="2">The sequence shown here is derived from an EMBL/GenBank/DDBJ whole genome shotgun (WGS) entry which is preliminary data.</text>
</comment>
<gene>
    <name evidence="2" type="ORF">H5P34_20835</name>
</gene>
<feature type="domain" description="Colicin E3-like ribonuclease" evidence="1">
    <location>
        <begin position="21"/>
        <end position="71"/>
    </location>
</feature>
<dbReference type="Gene3D" id="3.10.380.10">
    <property type="entry name" value="Colicin E3-like ribonuclease domain"/>
    <property type="match status" value="1"/>
</dbReference>
<dbReference type="EMBL" id="JACKVC010000018">
    <property type="protein sequence ID" value="MCV7390510.1"/>
    <property type="molecule type" value="Genomic_DNA"/>
</dbReference>
<dbReference type="SUPFAM" id="SSF63840">
    <property type="entry name" value="Ribonuclease domain of colicin E3"/>
    <property type="match status" value="1"/>
</dbReference>
<evidence type="ECO:0000313" key="3">
    <source>
        <dbReference type="Proteomes" id="UP001141659"/>
    </source>
</evidence>
<protein>
    <recommendedName>
        <fullName evidence="1">Colicin E3-like ribonuclease domain-containing protein</fullName>
    </recommendedName>
</protein>
<dbReference type="AlphaFoldDB" id="A0AAW5T915"/>
<reference evidence="2" key="2">
    <citation type="journal article" date="2022" name="BMC Genomics">
        <title>Comparative genome analysis of mycobacteria focusing on tRNA and non-coding RNA.</title>
        <authorList>
            <person name="Behra P.R.K."/>
            <person name="Pettersson B.M.F."/>
            <person name="Ramesh M."/>
            <person name="Das S."/>
            <person name="Dasgupta S."/>
            <person name="Kirsebom L.A."/>
        </authorList>
    </citation>
    <scope>NUCLEOTIDE SEQUENCE</scope>
    <source>
        <strain evidence="2">DSM 44242</strain>
    </source>
</reference>